<gene>
    <name evidence="2" type="ORF">MGAL_10B028552</name>
</gene>
<dbReference type="OrthoDB" id="6086151at2759"/>
<keyword evidence="3" id="KW-1185">Reference proteome</keyword>
<feature type="compositionally biased region" description="Low complexity" evidence="1">
    <location>
        <begin position="185"/>
        <end position="195"/>
    </location>
</feature>
<comment type="caution">
    <text evidence="2">The sequence shown here is derived from an EMBL/GenBank/DDBJ whole genome shotgun (WGS) entry which is preliminary data.</text>
</comment>
<dbReference type="Proteomes" id="UP000596742">
    <property type="component" value="Unassembled WGS sequence"/>
</dbReference>
<proteinExistence type="predicted"/>
<evidence type="ECO:0000256" key="1">
    <source>
        <dbReference type="SAM" id="MobiDB-lite"/>
    </source>
</evidence>
<dbReference type="AlphaFoldDB" id="A0A8B6HJ16"/>
<evidence type="ECO:0000313" key="2">
    <source>
        <dbReference type="EMBL" id="VDI80710.1"/>
    </source>
</evidence>
<feature type="compositionally biased region" description="Basic and acidic residues" evidence="1">
    <location>
        <begin position="175"/>
        <end position="184"/>
    </location>
</feature>
<reference evidence="2" key="1">
    <citation type="submission" date="2018-11" db="EMBL/GenBank/DDBJ databases">
        <authorList>
            <person name="Alioto T."/>
            <person name="Alioto T."/>
        </authorList>
    </citation>
    <scope>NUCLEOTIDE SEQUENCE</scope>
</reference>
<feature type="compositionally biased region" description="Polar residues" evidence="1">
    <location>
        <begin position="305"/>
        <end position="323"/>
    </location>
</feature>
<sequence length="323" mass="36435">MGYEGRNSRKKFVDVRIVRSKTGHAILKGCSFYNWTLNRDLRRLSKDVIDKINTINYRMRLVSLQSANRMKRSEKLVKTFDLPPLKPKQVTIDSTGKDDKKIVDANIPKQSDYKKGYNHLLGLRQDMRSASPSDGRDYRKMFYSPAPRSDQDFEDENEDQNVTLIEKQSGSNPHIKVEKCDERLPPVGKPVKGPPEYAQKKPERSASSNSLEVPSPMMKRRSQDGKCVTVLTPNIQSNFSHSESSIVDAIKQDDDSSFEKGSNSIIKPLTITCGKPRSTARGQTSNHLTTKRTVSRSLSPRPRLTNRTQATPTLVIKGSNSPN</sequence>
<accession>A0A8B6HJ16</accession>
<organism evidence="2 3">
    <name type="scientific">Mytilus galloprovincialis</name>
    <name type="common">Mediterranean mussel</name>
    <dbReference type="NCBI Taxonomy" id="29158"/>
    <lineage>
        <taxon>Eukaryota</taxon>
        <taxon>Metazoa</taxon>
        <taxon>Spiralia</taxon>
        <taxon>Lophotrochozoa</taxon>
        <taxon>Mollusca</taxon>
        <taxon>Bivalvia</taxon>
        <taxon>Autobranchia</taxon>
        <taxon>Pteriomorphia</taxon>
        <taxon>Mytilida</taxon>
        <taxon>Mytiloidea</taxon>
        <taxon>Mytilidae</taxon>
        <taxon>Mytilinae</taxon>
        <taxon>Mytilus</taxon>
    </lineage>
</organism>
<protein>
    <submittedName>
        <fullName evidence="2">Uncharacterized protein</fullName>
    </submittedName>
</protein>
<name>A0A8B6HJ16_MYTGA</name>
<feature type="compositionally biased region" description="Polar residues" evidence="1">
    <location>
        <begin position="162"/>
        <end position="172"/>
    </location>
</feature>
<evidence type="ECO:0000313" key="3">
    <source>
        <dbReference type="Proteomes" id="UP000596742"/>
    </source>
</evidence>
<feature type="region of interest" description="Disordered" evidence="1">
    <location>
        <begin position="126"/>
        <end position="224"/>
    </location>
</feature>
<feature type="region of interest" description="Disordered" evidence="1">
    <location>
        <begin position="275"/>
        <end position="323"/>
    </location>
</feature>
<dbReference type="EMBL" id="UYJE01010201">
    <property type="protein sequence ID" value="VDI80710.1"/>
    <property type="molecule type" value="Genomic_DNA"/>
</dbReference>